<dbReference type="Gene3D" id="3.30.420.40">
    <property type="match status" value="1"/>
</dbReference>
<proteinExistence type="predicted"/>
<organism evidence="2">
    <name type="scientific">uncultured Gemmatimonadaceae bacterium</name>
    <dbReference type="NCBI Taxonomy" id="246130"/>
    <lineage>
        <taxon>Bacteria</taxon>
        <taxon>Pseudomonadati</taxon>
        <taxon>Gemmatimonadota</taxon>
        <taxon>Gemmatimonadia</taxon>
        <taxon>Gemmatimonadales</taxon>
        <taxon>Gemmatimonadaceae</taxon>
        <taxon>environmental samples</taxon>
    </lineage>
</organism>
<gene>
    <name evidence="2" type="ORF">AVDCRST_MAG11-2734</name>
</gene>
<feature type="non-terminal residue" evidence="2">
    <location>
        <position position="144"/>
    </location>
</feature>
<name>A0A6J4LMN4_9BACT</name>
<reference evidence="2" key="1">
    <citation type="submission" date="2020-02" db="EMBL/GenBank/DDBJ databases">
        <authorList>
            <person name="Meier V. D."/>
        </authorList>
    </citation>
    <scope>NUCLEOTIDE SEQUENCE</scope>
    <source>
        <strain evidence="2">AVDCRST_MAG11</strain>
    </source>
</reference>
<dbReference type="AlphaFoldDB" id="A0A6J4LMN4"/>
<sequence length="144" mass="14329">MSGTGGARPLTLAIDGATYTGTVALLDGATIVAEGEAAMRGEREERLMPAVADLLRGAGATPADLGDLVCGGGPGSFTSLRIAASIAKGIASARALPLRAVSSLWLIGAGARPALPPGTYVAALNAMRGEWFAARLVVDGRGAV</sequence>
<dbReference type="SUPFAM" id="SSF53067">
    <property type="entry name" value="Actin-like ATPase domain"/>
    <property type="match status" value="1"/>
</dbReference>
<dbReference type="InterPro" id="IPR022496">
    <property type="entry name" value="T6A_TsaB"/>
</dbReference>
<dbReference type="InterPro" id="IPR000905">
    <property type="entry name" value="Gcp-like_dom"/>
</dbReference>
<dbReference type="NCBIfam" id="TIGR03725">
    <property type="entry name" value="T6A_YeaZ"/>
    <property type="match status" value="1"/>
</dbReference>
<evidence type="ECO:0000259" key="1">
    <source>
        <dbReference type="Pfam" id="PF00814"/>
    </source>
</evidence>
<accession>A0A6J4LMN4</accession>
<dbReference type="InterPro" id="IPR043129">
    <property type="entry name" value="ATPase_NBD"/>
</dbReference>
<dbReference type="GO" id="GO:0002949">
    <property type="term" value="P:tRNA threonylcarbamoyladenosine modification"/>
    <property type="evidence" value="ECO:0007669"/>
    <property type="project" value="InterPro"/>
</dbReference>
<protein>
    <submittedName>
        <fullName evidence="2">tRNA threonylcarbamoyladenosine biosynthesis protein TsaB</fullName>
    </submittedName>
</protein>
<evidence type="ECO:0000313" key="2">
    <source>
        <dbReference type="EMBL" id="CAA9336459.1"/>
    </source>
</evidence>
<feature type="domain" description="Gcp-like" evidence="1">
    <location>
        <begin position="44"/>
        <end position="134"/>
    </location>
</feature>
<dbReference type="Pfam" id="PF00814">
    <property type="entry name" value="TsaD"/>
    <property type="match status" value="1"/>
</dbReference>
<dbReference type="EMBL" id="CADCTU010000609">
    <property type="protein sequence ID" value="CAA9336459.1"/>
    <property type="molecule type" value="Genomic_DNA"/>
</dbReference>